<dbReference type="Pfam" id="PF01052">
    <property type="entry name" value="FliMN_C"/>
    <property type="match status" value="1"/>
</dbReference>
<keyword evidence="5" id="KW-0145">Chemotaxis</keyword>
<dbReference type="PANTHER" id="PTHR43484">
    <property type="match status" value="1"/>
</dbReference>
<dbReference type="GO" id="GO:0009425">
    <property type="term" value="C:bacterial-type flagellum basal body"/>
    <property type="evidence" value="ECO:0007669"/>
    <property type="project" value="InterPro"/>
</dbReference>
<name>W0AGH4_9SPHN</name>
<sequence>MSVIARLGEVEMTLGALLALKRGDVVTLDRQMNEPIDLLLNDQVIARGTIVAVEDRFGVRIDEIAPQG</sequence>
<dbReference type="GO" id="GO:0006935">
    <property type="term" value="P:chemotaxis"/>
    <property type="evidence" value="ECO:0007669"/>
    <property type="project" value="UniProtKB-KW"/>
</dbReference>
<accession>W0AGH4</accession>
<comment type="similarity">
    <text evidence="2">Belongs to the FliN/MopA/SpaO family.</text>
</comment>
<dbReference type="AlphaFoldDB" id="W0AGH4"/>
<evidence type="ECO:0000256" key="4">
    <source>
        <dbReference type="ARBA" id="ARBA00022475"/>
    </source>
</evidence>
<evidence type="ECO:0000256" key="1">
    <source>
        <dbReference type="ARBA" id="ARBA00004413"/>
    </source>
</evidence>
<evidence type="ECO:0000256" key="3">
    <source>
        <dbReference type="ARBA" id="ARBA00021897"/>
    </source>
</evidence>
<feature type="domain" description="Flagellar motor switch protein FliN-like C-terminal" evidence="8">
    <location>
        <begin position="2"/>
        <end position="64"/>
    </location>
</feature>
<dbReference type="GO" id="GO:0003774">
    <property type="term" value="F:cytoskeletal motor activity"/>
    <property type="evidence" value="ECO:0007669"/>
    <property type="project" value="InterPro"/>
</dbReference>
<keyword evidence="7" id="KW-0472">Membrane</keyword>
<dbReference type="InterPro" id="IPR036429">
    <property type="entry name" value="SpoA-like_sf"/>
</dbReference>
<evidence type="ECO:0000256" key="2">
    <source>
        <dbReference type="ARBA" id="ARBA00009226"/>
    </source>
</evidence>
<dbReference type="Proteomes" id="UP000018851">
    <property type="component" value="Chromosome"/>
</dbReference>
<dbReference type="InterPro" id="IPR001172">
    <property type="entry name" value="FliN_T3SS_HrcQb"/>
</dbReference>
<reference evidence="9 10" key="1">
    <citation type="submission" date="2013-07" db="EMBL/GenBank/DDBJ databases">
        <title>Completed genome of Sphingomonas sanxanigenens NX02.</title>
        <authorList>
            <person name="Ma T."/>
            <person name="Huang H."/>
            <person name="Wu M."/>
            <person name="Li X."/>
            <person name="Li G."/>
        </authorList>
    </citation>
    <scope>NUCLEOTIDE SEQUENCE [LARGE SCALE GENOMIC DNA]</scope>
    <source>
        <strain evidence="9 10">NX02</strain>
    </source>
</reference>
<dbReference type="GO" id="GO:0071973">
    <property type="term" value="P:bacterial-type flagellum-dependent cell motility"/>
    <property type="evidence" value="ECO:0007669"/>
    <property type="project" value="InterPro"/>
</dbReference>
<dbReference type="InterPro" id="IPR001543">
    <property type="entry name" value="FliN-like_C"/>
</dbReference>
<organism evidence="9 10">
    <name type="scientific">Sphingomonas sanxanigenens DSM 19645 = NX02</name>
    <dbReference type="NCBI Taxonomy" id="1123269"/>
    <lineage>
        <taxon>Bacteria</taxon>
        <taxon>Pseudomonadati</taxon>
        <taxon>Pseudomonadota</taxon>
        <taxon>Alphaproteobacteria</taxon>
        <taxon>Sphingomonadales</taxon>
        <taxon>Sphingomonadaceae</taxon>
        <taxon>Sphingomonas</taxon>
    </lineage>
</organism>
<dbReference type="HOGENOM" id="CLU_097058_4_4_5"/>
<proteinExistence type="inferred from homology"/>
<dbReference type="SUPFAM" id="SSF101801">
    <property type="entry name" value="Surface presentation of antigens (SPOA)"/>
    <property type="match status" value="1"/>
</dbReference>
<evidence type="ECO:0000313" key="9">
    <source>
        <dbReference type="EMBL" id="AHE55642.1"/>
    </source>
</evidence>
<keyword evidence="4" id="KW-1003">Cell membrane</keyword>
<dbReference type="eggNOG" id="COG1886">
    <property type="taxonomic scope" value="Bacteria"/>
</dbReference>
<keyword evidence="6" id="KW-0283">Flagellar rotation</keyword>
<dbReference type="InterPro" id="IPR051469">
    <property type="entry name" value="FliN/MopA/SpaO"/>
</dbReference>
<dbReference type="GO" id="GO:0005886">
    <property type="term" value="C:plasma membrane"/>
    <property type="evidence" value="ECO:0007669"/>
    <property type="project" value="UniProtKB-SubCell"/>
</dbReference>
<evidence type="ECO:0000256" key="6">
    <source>
        <dbReference type="ARBA" id="ARBA00022779"/>
    </source>
</evidence>
<dbReference type="STRING" id="1123269.NX02_19915"/>
<keyword evidence="10" id="KW-1185">Reference proteome</keyword>
<gene>
    <name evidence="9" type="ORF">NX02_19915</name>
</gene>
<evidence type="ECO:0000256" key="7">
    <source>
        <dbReference type="ARBA" id="ARBA00023136"/>
    </source>
</evidence>
<dbReference type="PRINTS" id="PR00956">
    <property type="entry name" value="FLGMOTORFLIN"/>
</dbReference>
<comment type="subcellular location">
    <subcellularLocation>
        <location evidence="1">Cell membrane</location>
        <topology evidence="1">Peripheral membrane protein</topology>
        <orientation evidence="1">Cytoplasmic side</orientation>
    </subcellularLocation>
</comment>
<dbReference type="KEGG" id="ssan:NX02_19915"/>
<dbReference type="EMBL" id="CP006644">
    <property type="protein sequence ID" value="AHE55642.1"/>
    <property type="molecule type" value="Genomic_DNA"/>
</dbReference>
<evidence type="ECO:0000259" key="8">
    <source>
        <dbReference type="Pfam" id="PF01052"/>
    </source>
</evidence>
<dbReference type="PANTHER" id="PTHR43484:SF1">
    <property type="entry name" value="FLAGELLAR MOTOR SWITCH PROTEIN FLIN"/>
    <property type="match status" value="1"/>
</dbReference>
<protein>
    <recommendedName>
        <fullName evidence="3">Flagellar motor switch protein FliN</fullName>
    </recommendedName>
</protein>
<evidence type="ECO:0000256" key="5">
    <source>
        <dbReference type="ARBA" id="ARBA00022500"/>
    </source>
</evidence>
<dbReference type="Gene3D" id="2.30.330.10">
    <property type="entry name" value="SpoA-like"/>
    <property type="match status" value="1"/>
</dbReference>
<evidence type="ECO:0000313" key="10">
    <source>
        <dbReference type="Proteomes" id="UP000018851"/>
    </source>
</evidence>